<dbReference type="Proteomes" id="UP001597534">
    <property type="component" value="Unassembled WGS sequence"/>
</dbReference>
<accession>A0ABW5YJY9</accession>
<dbReference type="RefSeq" id="WP_379810976.1">
    <property type="nucleotide sequence ID" value="NZ_JBHUPC010000012.1"/>
</dbReference>
<sequence length="391" mass="46166">MTNEQRKYFGLDPIENHWDKVVLKGDKYRPESILYFEKDTIKRHIVSTENQYIEKHYNELTKNRAILLPKTSKGKEKKLTPSVLEQRQPTGIYLNVSFGYLTIGNYNSQTTFYSSIWHNEEPSNKSISEILNDFIISSPQNHFTEIEQFKGLKRKNIKFKSGDYFSFKIDRINYGFGRILLDIGKIKKKKLINEKHGLNFIMSLPVLIELFAFTSNSKNIDIASLDKKPKLPSDIMMDNLFLYGEYEIIGHREINDNEFDFPISYRVSFDQSRKVFLQWGLIHQVIPKESYNKYIYTNEMQIGQNPYSYNRIGFRPAYNGIDILKTVQNEGVYDFDQSTHYKAKWDLRNPRNKEIKDELFKTFGLDSTKNYYENSKLTQTILPSEMNKQLK</sequence>
<keyword evidence="2" id="KW-1185">Reference proteome</keyword>
<organism evidence="1 2">
    <name type="scientific">Flavobacterium chuncheonense</name>
    <dbReference type="NCBI Taxonomy" id="2026653"/>
    <lineage>
        <taxon>Bacteria</taxon>
        <taxon>Pseudomonadati</taxon>
        <taxon>Bacteroidota</taxon>
        <taxon>Flavobacteriia</taxon>
        <taxon>Flavobacteriales</taxon>
        <taxon>Flavobacteriaceae</taxon>
        <taxon>Flavobacterium</taxon>
    </lineage>
</organism>
<dbReference type="InterPro" id="IPR029278">
    <property type="entry name" value="Imm26"/>
</dbReference>
<evidence type="ECO:0000313" key="1">
    <source>
        <dbReference type="EMBL" id="MFD2891396.1"/>
    </source>
</evidence>
<proteinExistence type="predicted"/>
<evidence type="ECO:0000313" key="2">
    <source>
        <dbReference type="Proteomes" id="UP001597534"/>
    </source>
</evidence>
<comment type="caution">
    <text evidence="1">The sequence shown here is derived from an EMBL/GenBank/DDBJ whole genome shotgun (WGS) entry which is preliminary data.</text>
</comment>
<protein>
    <submittedName>
        <fullName evidence="1">Immunity 26/phosphotriesterase HocA family protein</fullName>
    </submittedName>
</protein>
<dbReference type="EMBL" id="JBHUPC010000012">
    <property type="protein sequence ID" value="MFD2891396.1"/>
    <property type="molecule type" value="Genomic_DNA"/>
</dbReference>
<gene>
    <name evidence="1" type="ORF">ACFS5J_05140</name>
</gene>
<dbReference type="Pfam" id="PF15428">
    <property type="entry name" value="Imm26"/>
    <property type="match status" value="1"/>
</dbReference>
<name>A0ABW5YJY9_9FLAO</name>
<reference evidence="2" key="1">
    <citation type="journal article" date="2019" name="Int. J. Syst. Evol. Microbiol.">
        <title>The Global Catalogue of Microorganisms (GCM) 10K type strain sequencing project: providing services to taxonomists for standard genome sequencing and annotation.</title>
        <authorList>
            <consortium name="The Broad Institute Genomics Platform"/>
            <consortium name="The Broad Institute Genome Sequencing Center for Infectious Disease"/>
            <person name="Wu L."/>
            <person name="Ma J."/>
        </authorList>
    </citation>
    <scope>NUCLEOTIDE SEQUENCE [LARGE SCALE GENOMIC DNA]</scope>
    <source>
        <strain evidence="2">KCTC 22671</strain>
    </source>
</reference>